<sequence>MAGLAAARWLARAKAAPWASAHVQWARCYSTELPDSLLPVVAIIGRPNVGKSALFNRLVRRREAVVHDTPGGHVTRDYQEGVARLADLRFRVIDTSGLEPFLPGGTIQARATALTSKVLSRSDVALFLVDGSTGTLPGDEQLARWLRKTVVGRSSSGSSGSAVTSSSDAAQHSGDDSSKSSSSSSSGAVASSRVGSDSGKACAVLLAANKCERRGGGGEAVTSALLAESMRLGMGEPVALSAMTGEGMTDLYAALQPLLDPLIALRKAAVQQLQAPTAHSSSQASNGSSDGGGGGMSGGVMVAEQGQQQAAGGVMIARGSGASSSSSSSSSGPLRIAIMGLPNVGKSTLANRLLQEERCLTGPEPGLTRDAIKERISWQGREIELVDTAGWIRRTKLSHYDESGGAVAEQTVAEARSVMQFVHVVALLVDAQRALELGEGLTHREVTLAADVVAEGRLLLIVANKLDALTPPQREQAMGLIRKVVEAHLPDVSGVPVLPLSALTGRGTERLLPVAVSMYERWNQRVPTSQLNRWVAKKAAEYAVGGGKELNRVSYLSQVKARPPTFVVWVSGSTPLSATSQRFMAAQIRREFGFAGVPLRVSIRYKLARRLRTGNMNEGRGGRRR</sequence>
<evidence type="ECO:0000256" key="3">
    <source>
        <dbReference type="ARBA" id="ARBA00022517"/>
    </source>
</evidence>
<comment type="similarity">
    <text evidence="1">Belongs to the TRAFAC class TrmE-Era-EngA-EngB-Septin-like GTPase superfamily. EngA (Der) GTPase family.</text>
</comment>
<evidence type="ECO:0000256" key="1">
    <source>
        <dbReference type="ARBA" id="ARBA00008279"/>
    </source>
</evidence>
<organism evidence="10 11">
    <name type="scientific">Chlorella vulgaris</name>
    <name type="common">Green alga</name>
    <dbReference type="NCBI Taxonomy" id="3077"/>
    <lineage>
        <taxon>Eukaryota</taxon>
        <taxon>Viridiplantae</taxon>
        <taxon>Chlorophyta</taxon>
        <taxon>core chlorophytes</taxon>
        <taxon>Trebouxiophyceae</taxon>
        <taxon>Chlorellales</taxon>
        <taxon>Chlorellaceae</taxon>
        <taxon>Chlorella clade</taxon>
        <taxon>Chlorella</taxon>
    </lineage>
</organism>
<name>A0A9D4TIE9_CHLVU</name>
<reference evidence="10" key="1">
    <citation type="journal article" date="2019" name="Plant J.">
        <title>Chlorella vulgaris genome assembly and annotation reveals the molecular basis for metabolic acclimation to high light conditions.</title>
        <authorList>
            <person name="Cecchin M."/>
            <person name="Marcolungo L."/>
            <person name="Rossato M."/>
            <person name="Girolomoni L."/>
            <person name="Cosentino E."/>
            <person name="Cuine S."/>
            <person name="Li-Beisson Y."/>
            <person name="Delledonne M."/>
            <person name="Ballottari M."/>
        </authorList>
    </citation>
    <scope>NUCLEOTIDE SEQUENCE</scope>
    <source>
        <strain evidence="10">211/11P</strain>
    </source>
</reference>
<keyword evidence="11" id="KW-1185">Reference proteome</keyword>
<feature type="compositionally biased region" description="Low complexity" evidence="8">
    <location>
        <begin position="152"/>
        <end position="170"/>
    </location>
</feature>
<feature type="region of interest" description="Disordered" evidence="8">
    <location>
        <begin position="276"/>
        <end position="300"/>
    </location>
</feature>
<evidence type="ECO:0000313" key="10">
    <source>
        <dbReference type="EMBL" id="KAI3426245.1"/>
    </source>
</evidence>
<feature type="compositionally biased region" description="Gly residues" evidence="8">
    <location>
        <begin position="289"/>
        <end position="298"/>
    </location>
</feature>
<dbReference type="Gene3D" id="3.40.50.300">
    <property type="entry name" value="P-loop containing nucleotide triphosphate hydrolases"/>
    <property type="match status" value="2"/>
</dbReference>
<protein>
    <recommendedName>
        <fullName evidence="2">GTPase Der</fullName>
    </recommendedName>
    <alternativeName>
        <fullName evidence="7">GTP-binding protein EngA</fullName>
    </alternativeName>
</protein>
<dbReference type="GO" id="GO:0042254">
    <property type="term" value="P:ribosome biogenesis"/>
    <property type="evidence" value="ECO:0007669"/>
    <property type="project" value="UniProtKB-KW"/>
</dbReference>
<dbReference type="AlphaFoldDB" id="A0A9D4TIE9"/>
<dbReference type="Pfam" id="PF01926">
    <property type="entry name" value="MMR_HSR1"/>
    <property type="match status" value="2"/>
</dbReference>
<comment type="caution">
    <text evidence="10">The sequence shown here is derived from an EMBL/GenBank/DDBJ whole genome shotgun (WGS) entry which is preliminary data.</text>
</comment>
<dbReference type="InterPro" id="IPR003593">
    <property type="entry name" value="AAA+_ATPase"/>
</dbReference>
<feature type="region of interest" description="Disordered" evidence="8">
    <location>
        <begin position="152"/>
        <end position="195"/>
    </location>
</feature>
<dbReference type="InterPro" id="IPR016484">
    <property type="entry name" value="GTPase_Der"/>
</dbReference>
<evidence type="ECO:0000313" key="11">
    <source>
        <dbReference type="Proteomes" id="UP001055712"/>
    </source>
</evidence>
<proteinExistence type="inferred from homology"/>
<evidence type="ECO:0000256" key="8">
    <source>
        <dbReference type="SAM" id="MobiDB-lite"/>
    </source>
</evidence>
<dbReference type="NCBIfam" id="TIGR00231">
    <property type="entry name" value="small_GTP"/>
    <property type="match status" value="1"/>
</dbReference>
<evidence type="ECO:0000256" key="2">
    <source>
        <dbReference type="ARBA" id="ARBA00020953"/>
    </source>
</evidence>
<evidence type="ECO:0000256" key="6">
    <source>
        <dbReference type="ARBA" id="ARBA00023134"/>
    </source>
</evidence>
<dbReference type="GO" id="GO:0005525">
    <property type="term" value="F:GTP binding"/>
    <property type="evidence" value="ECO:0007669"/>
    <property type="project" value="UniProtKB-KW"/>
</dbReference>
<dbReference type="InterPro" id="IPR032859">
    <property type="entry name" value="KH_dom-like"/>
</dbReference>
<dbReference type="Gene3D" id="3.30.300.20">
    <property type="match status" value="1"/>
</dbReference>
<dbReference type="OrthoDB" id="8954335at2759"/>
<dbReference type="CDD" id="cd01894">
    <property type="entry name" value="EngA1"/>
    <property type="match status" value="1"/>
</dbReference>
<keyword evidence="3" id="KW-0690">Ribosome biogenesis</keyword>
<gene>
    <name evidence="10" type="ORF">D9Q98_008621</name>
</gene>
<dbReference type="PANTHER" id="PTHR43834">
    <property type="entry name" value="GTPASE DER"/>
    <property type="match status" value="1"/>
</dbReference>
<keyword evidence="6" id="KW-0342">GTP-binding</keyword>
<dbReference type="InterPro" id="IPR005225">
    <property type="entry name" value="Small_GTP-bd"/>
</dbReference>
<dbReference type="PANTHER" id="PTHR43834:SF6">
    <property type="entry name" value="GTPASE DER"/>
    <property type="match status" value="1"/>
</dbReference>
<dbReference type="EMBL" id="SIDB01000011">
    <property type="protein sequence ID" value="KAI3426245.1"/>
    <property type="molecule type" value="Genomic_DNA"/>
</dbReference>
<evidence type="ECO:0000259" key="9">
    <source>
        <dbReference type="SMART" id="SM00382"/>
    </source>
</evidence>
<feature type="domain" description="AAA+ ATPase" evidence="9">
    <location>
        <begin position="37"/>
        <end position="238"/>
    </location>
</feature>
<evidence type="ECO:0000256" key="4">
    <source>
        <dbReference type="ARBA" id="ARBA00022737"/>
    </source>
</evidence>
<evidence type="ECO:0000256" key="5">
    <source>
        <dbReference type="ARBA" id="ARBA00022741"/>
    </source>
</evidence>
<dbReference type="SMART" id="SM00382">
    <property type="entry name" value="AAA"/>
    <property type="match status" value="2"/>
</dbReference>
<evidence type="ECO:0000256" key="7">
    <source>
        <dbReference type="ARBA" id="ARBA00032345"/>
    </source>
</evidence>
<dbReference type="Proteomes" id="UP001055712">
    <property type="component" value="Unassembled WGS sequence"/>
</dbReference>
<dbReference type="InterPro" id="IPR015946">
    <property type="entry name" value="KH_dom-like_a/b"/>
</dbReference>
<dbReference type="InterPro" id="IPR027417">
    <property type="entry name" value="P-loop_NTPase"/>
</dbReference>
<keyword evidence="4" id="KW-0677">Repeat</keyword>
<dbReference type="SUPFAM" id="SSF52540">
    <property type="entry name" value="P-loop containing nucleoside triphosphate hydrolases"/>
    <property type="match status" value="2"/>
</dbReference>
<feature type="compositionally biased region" description="Low complexity" evidence="8">
    <location>
        <begin position="179"/>
        <end position="195"/>
    </location>
</feature>
<accession>A0A9D4TIE9</accession>
<keyword evidence="5" id="KW-0547">Nucleotide-binding</keyword>
<dbReference type="InterPro" id="IPR006073">
    <property type="entry name" value="GTP-bd"/>
</dbReference>
<reference evidence="10" key="2">
    <citation type="submission" date="2020-11" db="EMBL/GenBank/DDBJ databases">
        <authorList>
            <person name="Cecchin M."/>
            <person name="Marcolungo L."/>
            <person name="Rossato M."/>
            <person name="Girolomoni L."/>
            <person name="Cosentino E."/>
            <person name="Cuine S."/>
            <person name="Li-Beisson Y."/>
            <person name="Delledonne M."/>
            <person name="Ballottari M."/>
        </authorList>
    </citation>
    <scope>NUCLEOTIDE SEQUENCE</scope>
    <source>
        <strain evidence="10">211/11P</strain>
        <tissue evidence="10">Whole cell</tissue>
    </source>
</reference>
<dbReference type="Pfam" id="PF14714">
    <property type="entry name" value="KH_dom-like"/>
    <property type="match status" value="1"/>
</dbReference>
<dbReference type="HAMAP" id="MF_00195">
    <property type="entry name" value="GTPase_Der"/>
    <property type="match status" value="1"/>
</dbReference>
<feature type="domain" description="AAA+ ATPase" evidence="9">
    <location>
        <begin position="332"/>
        <end position="491"/>
    </location>
</feature>